<sequence length="81" mass="9388">MAYGLDLQSDVRMHKSYMWGYRDKEMRIGTPINSTDAQTVHVGLQSRRHEDCTSNRLLKHMRIVTPIGCTDAKTVHMVLER</sequence>
<organism evidence="1 2">
    <name type="scientific">Oldenlandia corymbosa var. corymbosa</name>
    <dbReference type="NCBI Taxonomy" id="529605"/>
    <lineage>
        <taxon>Eukaryota</taxon>
        <taxon>Viridiplantae</taxon>
        <taxon>Streptophyta</taxon>
        <taxon>Embryophyta</taxon>
        <taxon>Tracheophyta</taxon>
        <taxon>Spermatophyta</taxon>
        <taxon>Magnoliopsida</taxon>
        <taxon>eudicotyledons</taxon>
        <taxon>Gunneridae</taxon>
        <taxon>Pentapetalae</taxon>
        <taxon>asterids</taxon>
        <taxon>lamiids</taxon>
        <taxon>Gentianales</taxon>
        <taxon>Rubiaceae</taxon>
        <taxon>Rubioideae</taxon>
        <taxon>Spermacoceae</taxon>
        <taxon>Hedyotis-Oldenlandia complex</taxon>
        <taxon>Oldenlandia</taxon>
    </lineage>
</organism>
<evidence type="ECO:0000313" key="2">
    <source>
        <dbReference type="Proteomes" id="UP001161247"/>
    </source>
</evidence>
<reference evidence="1" key="1">
    <citation type="submission" date="2023-03" db="EMBL/GenBank/DDBJ databases">
        <authorList>
            <person name="Julca I."/>
        </authorList>
    </citation>
    <scope>NUCLEOTIDE SEQUENCE</scope>
</reference>
<proteinExistence type="predicted"/>
<dbReference type="EMBL" id="OX459122">
    <property type="protein sequence ID" value="CAI9106132.1"/>
    <property type="molecule type" value="Genomic_DNA"/>
</dbReference>
<dbReference type="Proteomes" id="UP001161247">
    <property type="component" value="Chromosome 5"/>
</dbReference>
<evidence type="ECO:0000313" key="1">
    <source>
        <dbReference type="EMBL" id="CAI9106132.1"/>
    </source>
</evidence>
<dbReference type="AlphaFoldDB" id="A0AAV1DE25"/>
<protein>
    <submittedName>
        <fullName evidence="1">OLC1v1005201C1</fullName>
    </submittedName>
</protein>
<name>A0AAV1DE25_OLDCO</name>
<gene>
    <name evidence="1" type="ORF">OLC1_LOCUS14692</name>
</gene>
<accession>A0AAV1DE25</accession>
<keyword evidence="2" id="KW-1185">Reference proteome</keyword>